<dbReference type="EMBL" id="JABWGO010000010">
    <property type="protein sequence ID" value="NUW44976.1"/>
    <property type="molecule type" value="Genomic_DNA"/>
</dbReference>
<dbReference type="InterPro" id="IPR002711">
    <property type="entry name" value="HNH"/>
</dbReference>
<dbReference type="Proteomes" id="UP000546126">
    <property type="component" value="Unassembled WGS sequence"/>
</dbReference>
<accession>A0A7Y6IVR6</accession>
<feature type="region of interest" description="Disordered" evidence="1">
    <location>
        <begin position="75"/>
        <end position="105"/>
    </location>
</feature>
<gene>
    <name evidence="3" type="ORF">HT134_33355</name>
</gene>
<keyword evidence="3" id="KW-0255">Endonuclease</keyword>
<keyword evidence="3" id="KW-0378">Hydrolase</keyword>
<dbReference type="AlphaFoldDB" id="A0A7Y6IVR6"/>
<evidence type="ECO:0000259" key="2">
    <source>
        <dbReference type="SMART" id="SM00507"/>
    </source>
</evidence>
<reference evidence="3 4" key="1">
    <citation type="submission" date="2020-06" db="EMBL/GenBank/DDBJ databases">
        <authorList>
            <person name="Chanama M."/>
        </authorList>
    </citation>
    <scope>NUCLEOTIDE SEQUENCE [LARGE SCALE GENOMIC DNA]</scope>
    <source>
        <strain evidence="3 4">TBRC6557</strain>
    </source>
</reference>
<dbReference type="SMART" id="SM00507">
    <property type="entry name" value="HNHc"/>
    <property type="match status" value="1"/>
</dbReference>
<proteinExistence type="predicted"/>
<dbReference type="Gene3D" id="1.10.30.50">
    <property type="match status" value="1"/>
</dbReference>
<dbReference type="Pfam" id="PF01844">
    <property type="entry name" value="HNH"/>
    <property type="match status" value="1"/>
</dbReference>
<organism evidence="3 4">
    <name type="scientific">Nonomuraea rhodomycinica</name>
    <dbReference type="NCBI Taxonomy" id="1712872"/>
    <lineage>
        <taxon>Bacteria</taxon>
        <taxon>Bacillati</taxon>
        <taxon>Actinomycetota</taxon>
        <taxon>Actinomycetes</taxon>
        <taxon>Streptosporangiales</taxon>
        <taxon>Streptosporangiaceae</taxon>
        <taxon>Nonomuraea</taxon>
    </lineage>
</organism>
<comment type="caution">
    <text evidence="3">The sequence shown here is derived from an EMBL/GenBank/DDBJ whole genome shotgun (WGS) entry which is preliminary data.</text>
</comment>
<dbReference type="RefSeq" id="WP_175604454.1">
    <property type="nucleotide sequence ID" value="NZ_JABWGO010000010.1"/>
</dbReference>
<sequence length="361" mass="41132">MERMILVEAGHRCAIPTCRATPVEIAHIDPWAKVLEHKPENLIALCPTCHTRYDRGEIDRQSMLTYKRQLQRLQARSAEKSVAQPSTSSRPTSPPASPSIQTAPVIDADPFPKTNIYFGDYELVWPPHLFVDEATNIIRGSQRIRDNFAAVERLLGEAFRDSNVVQDFNALSNGMLFGVPNSSKITPDEFIQELIARAYDIPIQSSPRAYWKRAQNGTIKALYRDLTKARKDFSALISNFEENGYLDQAFPRDCVDDHARDFVDPAIEIERRLGVSGAWPLNPQTWDEDTFLGLVEVFHDLVSRPREAWYHDFANCGMHYSSFATESGRKLYRWHVNRIFEGANLPYRISESGEYVGRIVG</sequence>
<dbReference type="GO" id="GO:0003676">
    <property type="term" value="F:nucleic acid binding"/>
    <property type="evidence" value="ECO:0007669"/>
    <property type="project" value="InterPro"/>
</dbReference>
<dbReference type="GO" id="GO:0004519">
    <property type="term" value="F:endonuclease activity"/>
    <property type="evidence" value="ECO:0007669"/>
    <property type="project" value="UniProtKB-KW"/>
</dbReference>
<keyword evidence="4" id="KW-1185">Reference proteome</keyword>
<evidence type="ECO:0000313" key="4">
    <source>
        <dbReference type="Proteomes" id="UP000546126"/>
    </source>
</evidence>
<name>A0A7Y6IVR6_9ACTN</name>
<evidence type="ECO:0000256" key="1">
    <source>
        <dbReference type="SAM" id="MobiDB-lite"/>
    </source>
</evidence>
<dbReference type="CDD" id="cd00085">
    <property type="entry name" value="HNHc"/>
    <property type="match status" value="1"/>
</dbReference>
<dbReference type="GO" id="GO:0008270">
    <property type="term" value="F:zinc ion binding"/>
    <property type="evidence" value="ECO:0007669"/>
    <property type="project" value="InterPro"/>
</dbReference>
<feature type="domain" description="HNH nuclease" evidence="2">
    <location>
        <begin position="1"/>
        <end position="51"/>
    </location>
</feature>
<protein>
    <submittedName>
        <fullName evidence="3">HNH endonuclease</fullName>
    </submittedName>
</protein>
<keyword evidence="3" id="KW-0540">Nuclease</keyword>
<evidence type="ECO:0000313" key="3">
    <source>
        <dbReference type="EMBL" id="NUW44976.1"/>
    </source>
</evidence>
<dbReference type="InterPro" id="IPR003615">
    <property type="entry name" value="HNH_nuc"/>
</dbReference>